<dbReference type="Gene3D" id="1.20.1230.10">
    <property type="entry name" value="Phospholipase C beta, distal C-terminal domain"/>
    <property type="match status" value="1"/>
</dbReference>
<dbReference type="SUPFAM" id="SSF69989">
    <property type="entry name" value="C-terminal domain of PLC-beta"/>
    <property type="match status" value="1"/>
</dbReference>
<name>A0A1I8AQN2_9BILA</name>
<dbReference type="Proteomes" id="UP000095287">
    <property type="component" value="Unplaced"/>
</dbReference>
<protein>
    <submittedName>
        <fullName evidence="2">Uncharacterized protein</fullName>
    </submittedName>
</protein>
<accession>A0A1I8AQN2</accession>
<proteinExistence type="predicted"/>
<dbReference type="WBParaSite" id="L893_g7885.t1">
    <property type="protein sequence ID" value="L893_g7885.t1"/>
    <property type="gene ID" value="L893_g7885"/>
</dbReference>
<evidence type="ECO:0000313" key="1">
    <source>
        <dbReference type="Proteomes" id="UP000095287"/>
    </source>
</evidence>
<sequence length="151" mass="17658">MLEAVACFGEHNSYQLIADDVRGSFDRSVVQAIVKFARDKNEALCSVIETERKKQQKRVDMTHDSELKSINKINQKSRLEETNGIDKRLNPNEYRRISEKYVRRGVEENRKLQSIRNKRIAELNDQVNALKLEANVKMEETIHRVNQIFAK</sequence>
<evidence type="ECO:0000313" key="2">
    <source>
        <dbReference type="WBParaSite" id="L893_g7885.t1"/>
    </source>
</evidence>
<keyword evidence="1" id="KW-1185">Reference proteome</keyword>
<organism evidence="1 2">
    <name type="scientific">Steinernema glaseri</name>
    <dbReference type="NCBI Taxonomy" id="37863"/>
    <lineage>
        <taxon>Eukaryota</taxon>
        <taxon>Metazoa</taxon>
        <taxon>Ecdysozoa</taxon>
        <taxon>Nematoda</taxon>
        <taxon>Chromadorea</taxon>
        <taxon>Rhabditida</taxon>
        <taxon>Tylenchina</taxon>
        <taxon>Panagrolaimomorpha</taxon>
        <taxon>Strongyloidoidea</taxon>
        <taxon>Steinernematidae</taxon>
        <taxon>Steinernema</taxon>
    </lineage>
</organism>
<dbReference type="AlphaFoldDB" id="A0A1I8AQN2"/>
<reference evidence="2" key="1">
    <citation type="submission" date="2016-11" db="UniProtKB">
        <authorList>
            <consortium name="WormBaseParasite"/>
        </authorList>
    </citation>
    <scope>IDENTIFICATION</scope>
</reference>
<dbReference type="InterPro" id="IPR042531">
    <property type="entry name" value="PLC-beta_C_sf"/>
</dbReference>